<dbReference type="KEGG" id="falb:HYN59_09755"/>
<feature type="signal peptide" evidence="1">
    <location>
        <begin position="1"/>
        <end position="18"/>
    </location>
</feature>
<sequence length="157" mass="17603">MKKIIIALLAILPSVAFAQNNFFDKFEGKEGIEGVEITDNMLEVFGYFKVTGAGDEDSLPAKVKEFENVKAFITKDKKRMKEMRNGVADYLKKFPMEASVKLNNESGKINIYVRKAGNTSIIKEVLVFIEDLEKQEAVLLSFMGNIDLGENKTALNN</sequence>
<organism evidence="2 3">
    <name type="scientific">Flavobacterium album</name>
    <dbReference type="NCBI Taxonomy" id="2175091"/>
    <lineage>
        <taxon>Bacteria</taxon>
        <taxon>Pseudomonadati</taxon>
        <taxon>Bacteroidota</taxon>
        <taxon>Flavobacteriia</taxon>
        <taxon>Flavobacteriales</taxon>
        <taxon>Flavobacteriaceae</taxon>
        <taxon>Flavobacterium</taxon>
    </lineage>
</organism>
<evidence type="ECO:0008006" key="4">
    <source>
        <dbReference type="Google" id="ProtNLM"/>
    </source>
</evidence>
<keyword evidence="1" id="KW-0732">Signal</keyword>
<evidence type="ECO:0000313" key="3">
    <source>
        <dbReference type="Proteomes" id="UP000244929"/>
    </source>
</evidence>
<evidence type="ECO:0000313" key="2">
    <source>
        <dbReference type="EMBL" id="AWH85379.1"/>
    </source>
</evidence>
<dbReference type="RefSeq" id="WP_108778081.1">
    <property type="nucleotide sequence ID" value="NZ_CP029186.1"/>
</dbReference>
<dbReference type="Proteomes" id="UP000244929">
    <property type="component" value="Chromosome"/>
</dbReference>
<accession>A0A2S1QYG8</accession>
<feature type="chain" id="PRO_5015554447" description="DUF4252 domain-containing protein" evidence="1">
    <location>
        <begin position="19"/>
        <end position="157"/>
    </location>
</feature>
<name>A0A2S1QYG8_9FLAO</name>
<dbReference type="OrthoDB" id="705638at2"/>
<proteinExistence type="predicted"/>
<dbReference type="EMBL" id="CP029186">
    <property type="protein sequence ID" value="AWH85379.1"/>
    <property type="molecule type" value="Genomic_DNA"/>
</dbReference>
<dbReference type="InterPro" id="IPR025348">
    <property type="entry name" value="DUF4252"/>
</dbReference>
<dbReference type="AlphaFoldDB" id="A0A2S1QYG8"/>
<dbReference type="Pfam" id="PF14060">
    <property type="entry name" value="DUF4252"/>
    <property type="match status" value="1"/>
</dbReference>
<reference evidence="2 3" key="1">
    <citation type="submission" date="2018-04" db="EMBL/GenBank/DDBJ databases">
        <title>Genome sequencing of Flavobacterium sp. HYN0059.</title>
        <authorList>
            <person name="Yi H."/>
            <person name="Baek C."/>
        </authorList>
    </citation>
    <scope>NUCLEOTIDE SEQUENCE [LARGE SCALE GENOMIC DNA]</scope>
    <source>
        <strain evidence="2 3">HYN0059</strain>
    </source>
</reference>
<protein>
    <recommendedName>
        <fullName evidence="4">DUF4252 domain-containing protein</fullName>
    </recommendedName>
</protein>
<evidence type="ECO:0000256" key="1">
    <source>
        <dbReference type="SAM" id="SignalP"/>
    </source>
</evidence>
<keyword evidence="3" id="KW-1185">Reference proteome</keyword>
<gene>
    <name evidence="2" type="ORF">HYN59_09755</name>
</gene>